<dbReference type="AlphaFoldDB" id="A0A3P7K816"/>
<name>A0A3P7K816_STRVU</name>
<reference evidence="1 2" key="1">
    <citation type="submission" date="2018-11" db="EMBL/GenBank/DDBJ databases">
        <authorList>
            <consortium name="Pathogen Informatics"/>
        </authorList>
    </citation>
    <scope>NUCLEOTIDE SEQUENCE [LARGE SCALE GENOMIC DNA]</scope>
</reference>
<evidence type="ECO:0000313" key="1">
    <source>
        <dbReference type="EMBL" id="VDM84517.1"/>
    </source>
</evidence>
<dbReference type="EMBL" id="UYYB01130759">
    <property type="protein sequence ID" value="VDM84517.1"/>
    <property type="molecule type" value="Genomic_DNA"/>
</dbReference>
<proteinExistence type="predicted"/>
<dbReference type="Proteomes" id="UP000270094">
    <property type="component" value="Unassembled WGS sequence"/>
</dbReference>
<gene>
    <name evidence="1" type="ORF">SVUK_LOCUS19515</name>
</gene>
<organism evidence="1 2">
    <name type="scientific">Strongylus vulgaris</name>
    <name type="common">Blood worm</name>
    <dbReference type="NCBI Taxonomy" id="40348"/>
    <lineage>
        <taxon>Eukaryota</taxon>
        <taxon>Metazoa</taxon>
        <taxon>Ecdysozoa</taxon>
        <taxon>Nematoda</taxon>
        <taxon>Chromadorea</taxon>
        <taxon>Rhabditida</taxon>
        <taxon>Rhabditina</taxon>
        <taxon>Rhabditomorpha</taxon>
        <taxon>Strongyloidea</taxon>
        <taxon>Strongylidae</taxon>
        <taxon>Strongylus</taxon>
    </lineage>
</organism>
<accession>A0A3P7K816</accession>
<keyword evidence="2" id="KW-1185">Reference proteome</keyword>
<protein>
    <submittedName>
        <fullName evidence="1">Uncharacterized protein</fullName>
    </submittedName>
</protein>
<sequence length="82" mass="9320">MPSMEVEIYVGGKALMVREQSKSLHCLCLGGHGQLIQCNDYLKQFRDFLYIQSRISKRSKSMGQLNVSINNIGLECKNEHMA</sequence>
<evidence type="ECO:0000313" key="2">
    <source>
        <dbReference type="Proteomes" id="UP000270094"/>
    </source>
</evidence>